<dbReference type="OrthoDB" id="3031673at2759"/>
<accession>A0A9P7G6H3</accession>
<keyword evidence="3" id="KW-1185">Reference proteome</keyword>
<protein>
    <submittedName>
        <fullName evidence="2">Uncharacterized protein</fullName>
    </submittedName>
</protein>
<evidence type="ECO:0000313" key="3">
    <source>
        <dbReference type="Proteomes" id="UP000775547"/>
    </source>
</evidence>
<reference evidence="2" key="2">
    <citation type="submission" date="2021-10" db="EMBL/GenBank/DDBJ databases">
        <title>Phylogenomics reveals ancestral predisposition of the termite-cultivated fungus Termitomyces towards a domesticated lifestyle.</title>
        <authorList>
            <person name="Auxier B."/>
            <person name="Grum-Grzhimaylo A."/>
            <person name="Cardenas M.E."/>
            <person name="Lodge J.D."/>
            <person name="Laessoe T."/>
            <person name="Pedersen O."/>
            <person name="Smith M.E."/>
            <person name="Kuyper T.W."/>
            <person name="Franco-Molano E.A."/>
            <person name="Baroni T.J."/>
            <person name="Aanen D.K."/>
        </authorList>
    </citation>
    <scope>NUCLEOTIDE SEQUENCE</scope>
    <source>
        <strain evidence="2">AP01</strain>
        <tissue evidence="2">Mycelium</tissue>
    </source>
</reference>
<dbReference type="AlphaFoldDB" id="A0A9P7G6H3"/>
<evidence type="ECO:0000256" key="1">
    <source>
        <dbReference type="SAM" id="SignalP"/>
    </source>
</evidence>
<feature type="signal peptide" evidence="1">
    <location>
        <begin position="1"/>
        <end position="21"/>
    </location>
</feature>
<organism evidence="2 3">
    <name type="scientific">Asterophora parasitica</name>
    <dbReference type="NCBI Taxonomy" id="117018"/>
    <lineage>
        <taxon>Eukaryota</taxon>
        <taxon>Fungi</taxon>
        <taxon>Dikarya</taxon>
        <taxon>Basidiomycota</taxon>
        <taxon>Agaricomycotina</taxon>
        <taxon>Agaricomycetes</taxon>
        <taxon>Agaricomycetidae</taxon>
        <taxon>Agaricales</taxon>
        <taxon>Tricholomatineae</taxon>
        <taxon>Lyophyllaceae</taxon>
        <taxon>Asterophora</taxon>
    </lineage>
</organism>
<name>A0A9P7G6H3_9AGAR</name>
<feature type="chain" id="PRO_5040137732" evidence="1">
    <location>
        <begin position="22"/>
        <end position="127"/>
    </location>
</feature>
<evidence type="ECO:0000313" key="2">
    <source>
        <dbReference type="EMBL" id="KAG5644927.1"/>
    </source>
</evidence>
<keyword evidence="1" id="KW-0732">Signal</keyword>
<proteinExistence type="predicted"/>
<sequence>MLLSPSLLIVALLSALNLAHASPTPPTPTNLALTCTPNFSGRAQTIVVAPGDPVYAWTPNSIFPGAHITLQRTSSTGQAFKFLVQFTGRADASFVLRLEAETNRYTALTAWRGSDLAFDILALASHP</sequence>
<dbReference type="Proteomes" id="UP000775547">
    <property type="component" value="Unassembled WGS sequence"/>
</dbReference>
<comment type="caution">
    <text evidence="2">The sequence shown here is derived from an EMBL/GenBank/DDBJ whole genome shotgun (WGS) entry which is preliminary data.</text>
</comment>
<reference evidence="2" key="1">
    <citation type="submission" date="2020-07" db="EMBL/GenBank/DDBJ databases">
        <authorList>
            <person name="Nieuwenhuis M."/>
            <person name="Van De Peppel L.J.J."/>
        </authorList>
    </citation>
    <scope>NUCLEOTIDE SEQUENCE</scope>
    <source>
        <strain evidence="2">AP01</strain>
        <tissue evidence="2">Mycelium</tissue>
    </source>
</reference>
<dbReference type="EMBL" id="JABCKV010000054">
    <property type="protein sequence ID" value="KAG5644927.1"/>
    <property type="molecule type" value="Genomic_DNA"/>
</dbReference>
<gene>
    <name evidence="2" type="ORF">DXG03_007392</name>
</gene>